<comment type="caution">
    <text evidence="3">The sequence shown here is derived from an EMBL/GenBank/DDBJ whole genome shotgun (WGS) entry which is preliminary data.</text>
</comment>
<dbReference type="GO" id="GO:0005524">
    <property type="term" value="F:ATP binding"/>
    <property type="evidence" value="ECO:0007669"/>
    <property type="project" value="UniProtKB-KW"/>
</dbReference>
<dbReference type="PANTHER" id="PTHR43384">
    <property type="entry name" value="SEPTUM SITE-DETERMINING PROTEIN MIND HOMOLOG, CHLOROPLASTIC-RELATED"/>
    <property type="match status" value="1"/>
</dbReference>
<keyword evidence="2" id="KW-0067">ATP-binding</keyword>
<evidence type="ECO:0000313" key="4">
    <source>
        <dbReference type="Proteomes" id="UP000601223"/>
    </source>
</evidence>
<evidence type="ECO:0000256" key="2">
    <source>
        <dbReference type="ARBA" id="ARBA00022840"/>
    </source>
</evidence>
<dbReference type="GO" id="GO:0016887">
    <property type="term" value="F:ATP hydrolysis activity"/>
    <property type="evidence" value="ECO:0007669"/>
    <property type="project" value="TreeGrafter"/>
</dbReference>
<dbReference type="GO" id="GO:0051782">
    <property type="term" value="P:negative regulation of cell division"/>
    <property type="evidence" value="ECO:0007669"/>
    <property type="project" value="TreeGrafter"/>
</dbReference>
<keyword evidence="4" id="KW-1185">Reference proteome</keyword>
<evidence type="ECO:0000256" key="1">
    <source>
        <dbReference type="ARBA" id="ARBA00022741"/>
    </source>
</evidence>
<dbReference type="GO" id="GO:0003677">
    <property type="term" value="F:DNA binding"/>
    <property type="evidence" value="ECO:0007669"/>
    <property type="project" value="UniProtKB-KW"/>
</dbReference>
<dbReference type="Proteomes" id="UP000601223">
    <property type="component" value="Unassembled WGS sequence"/>
</dbReference>
<gene>
    <name evidence="3" type="ORF">Cba03nite_29590</name>
</gene>
<organism evidence="3 4">
    <name type="scientific">Catellatospora bangladeshensis</name>
    <dbReference type="NCBI Taxonomy" id="310355"/>
    <lineage>
        <taxon>Bacteria</taxon>
        <taxon>Bacillati</taxon>
        <taxon>Actinomycetota</taxon>
        <taxon>Actinomycetes</taxon>
        <taxon>Micromonosporales</taxon>
        <taxon>Micromonosporaceae</taxon>
        <taxon>Catellatospora</taxon>
    </lineage>
</organism>
<dbReference type="SUPFAM" id="SSF52540">
    <property type="entry name" value="P-loop containing nucleoside triphosphate hydrolases"/>
    <property type="match status" value="1"/>
</dbReference>
<dbReference type="NCBIfam" id="NF040564">
    <property type="entry name" value="SCO2523_fam"/>
    <property type="match status" value="1"/>
</dbReference>
<evidence type="ECO:0000313" key="3">
    <source>
        <dbReference type="EMBL" id="GIF81610.1"/>
    </source>
</evidence>
<sequence>MLVFATSDKGGTGRSVTSSNLAYRRALTGSNVAYLDFDFGSPTAGTIFDIDSVRRGAASGGIHSYLQGRADPPLRLDVWSHSDRSSLRGRPSRAGKLVLFPGDEFGGEFPGTREIVKRCARLLARLDAEFDVCLIDLSAGRSHATEIVLAATALPELQRVDSRWLVFHRWTRQHIIAAHGLVFGKHGLLELGRENNGTPKLDPAWLLERVRFVRTAVVDPESDSLAGLRPEQVAWLRKCDTDLKALATKLRIGRTTTIGSVPLDPVLQWREQLITDTDTVSRQVANAETVEAFVALARNLDSENAWAML</sequence>
<keyword evidence="3" id="KW-0238">DNA-binding</keyword>
<dbReference type="GO" id="GO:0005829">
    <property type="term" value="C:cytosol"/>
    <property type="evidence" value="ECO:0007669"/>
    <property type="project" value="TreeGrafter"/>
</dbReference>
<protein>
    <submittedName>
        <fullName evidence="3">DNA-binding protein</fullName>
    </submittedName>
</protein>
<proteinExistence type="predicted"/>
<keyword evidence="1" id="KW-0547">Nucleotide-binding</keyword>
<name>A0A8J3NHP6_9ACTN</name>
<dbReference type="Gene3D" id="3.40.50.300">
    <property type="entry name" value="P-loop containing nucleotide triphosphate hydrolases"/>
    <property type="match status" value="1"/>
</dbReference>
<dbReference type="InterPro" id="IPR027417">
    <property type="entry name" value="P-loop_NTPase"/>
</dbReference>
<dbReference type="PANTHER" id="PTHR43384:SF6">
    <property type="entry name" value="SEPTUM SITE-DETERMINING PROTEIN MIND HOMOLOG, CHLOROPLASTIC"/>
    <property type="match status" value="1"/>
</dbReference>
<reference evidence="3 4" key="1">
    <citation type="submission" date="2021-01" db="EMBL/GenBank/DDBJ databases">
        <title>Whole genome shotgun sequence of Catellatospora bangladeshensis NBRC 107357.</title>
        <authorList>
            <person name="Komaki H."/>
            <person name="Tamura T."/>
        </authorList>
    </citation>
    <scope>NUCLEOTIDE SEQUENCE [LARGE SCALE GENOMIC DNA]</scope>
    <source>
        <strain evidence="3 4">NBRC 107357</strain>
    </source>
</reference>
<dbReference type="InterPro" id="IPR050625">
    <property type="entry name" value="ParA/MinD_ATPase"/>
</dbReference>
<dbReference type="GO" id="GO:0009898">
    <property type="term" value="C:cytoplasmic side of plasma membrane"/>
    <property type="evidence" value="ECO:0007669"/>
    <property type="project" value="TreeGrafter"/>
</dbReference>
<dbReference type="RefSeq" id="WP_203746138.1">
    <property type="nucleotide sequence ID" value="NZ_BONF01000015.1"/>
</dbReference>
<accession>A0A8J3NHP6</accession>
<dbReference type="AlphaFoldDB" id="A0A8J3NHP6"/>
<dbReference type="EMBL" id="BONF01000015">
    <property type="protein sequence ID" value="GIF81610.1"/>
    <property type="molecule type" value="Genomic_DNA"/>
</dbReference>